<evidence type="ECO:0000313" key="1">
    <source>
        <dbReference type="EMBL" id="CAJ2629538.1"/>
    </source>
</evidence>
<evidence type="ECO:0000313" key="2">
    <source>
        <dbReference type="Proteomes" id="UP001177021"/>
    </source>
</evidence>
<keyword evidence="2" id="KW-1185">Reference proteome</keyword>
<sequence length="75" mass="7983">MASLKAEKPVGTQLFGQAKKEATPKASDGALKGQGSKSSSKKPQQKPQESNKRKEANQLLKAPTSSLTLKSYPNV</sequence>
<accession>A0ACB0IB90</accession>
<reference evidence="1" key="1">
    <citation type="submission" date="2023-10" db="EMBL/GenBank/DDBJ databases">
        <authorList>
            <person name="Rodriguez Cubillos JULIANA M."/>
            <person name="De Vega J."/>
        </authorList>
    </citation>
    <scope>NUCLEOTIDE SEQUENCE</scope>
</reference>
<dbReference type="EMBL" id="CASHSV030000001">
    <property type="protein sequence ID" value="CAJ2629538.1"/>
    <property type="molecule type" value="Genomic_DNA"/>
</dbReference>
<organism evidence="1 2">
    <name type="scientific">Trifolium pratense</name>
    <name type="common">Red clover</name>
    <dbReference type="NCBI Taxonomy" id="57577"/>
    <lineage>
        <taxon>Eukaryota</taxon>
        <taxon>Viridiplantae</taxon>
        <taxon>Streptophyta</taxon>
        <taxon>Embryophyta</taxon>
        <taxon>Tracheophyta</taxon>
        <taxon>Spermatophyta</taxon>
        <taxon>Magnoliopsida</taxon>
        <taxon>eudicotyledons</taxon>
        <taxon>Gunneridae</taxon>
        <taxon>Pentapetalae</taxon>
        <taxon>rosids</taxon>
        <taxon>fabids</taxon>
        <taxon>Fabales</taxon>
        <taxon>Fabaceae</taxon>
        <taxon>Papilionoideae</taxon>
        <taxon>50 kb inversion clade</taxon>
        <taxon>NPAAA clade</taxon>
        <taxon>Hologalegina</taxon>
        <taxon>IRL clade</taxon>
        <taxon>Trifolieae</taxon>
        <taxon>Trifolium</taxon>
    </lineage>
</organism>
<proteinExistence type="predicted"/>
<name>A0ACB0IB90_TRIPR</name>
<gene>
    <name evidence="1" type="ORF">MILVUS5_LOCUS1496</name>
</gene>
<comment type="caution">
    <text evidence="1">The sequence shown here is derived from an EMBL/GenBank/DDBJ whole genome shotgun (WGS) entry which is preliminary data.</text>
</comment>
<protein>
    <submittedName>
        <fullName evidence="1">Uncharacterized protein</fullName>
    </submittedName>
</protein>
<dbReference type="Proteomes" id="UP001177021">
    <property type="component" value="Unassembled WGS sequence"/>
</dbReference>